<dbReference type="AlphaFoldDB" id="A0A5D3CZF2"/>
<feature type="region of interest" description="Disordered" evidence="1">
    <location>
        <begin position="100"/>
        <end position="124"/>
    </location>
</feature>
<sequence length="124" mass="14276">MLVGRFLTIKQETTVEEYWNRFDKYLGLMAFLQAMVLEETFMNGLSPWLKTEVEVLEPRRLAQMMKLTLKIDNREKVSKECGLISVYGSKFQYNLPKAKENTKTKSVTTTTGGSTPTRTITLNK</sequence>
<evidence type="ECO:0000313" key="2">
    <source>
        <dbReference type="EMBL" id="TYK16932.1"/>
    </source>
</evidence>
<evidence type="ECO:0000256" key="1">
    <source>
        <dbReference type="SAM" id="MobiDB-lite"/>
    </source>
</evidence>
<dbReference type="Proteomes" id="UP000321947">
    <property type="component" value="Unassembled WGS sequence"/>
</dbReference>
<organism evidence="2 3">
    <name type="scientific">Cucumis melo var. makuwa</name>
    <name type="common">Oriental melon</name>
    <dbReference type="NCBI Taxonomy" id="1194695"/>
    <lineage>
        <taxon>Eukaryota</taxon>
        <taxon>Viridiplantae</taxon>
        <taxon>Streptophyta</taxon>
        <taxon>Embryophyta</taxon>
        <taxon>Tracheophyta</taxon>
        <taxon>Spermatophyta</taxon>
        <taxon>Magnoliopsida</taxon>
        <taxon>eudicotyledons</taxon>
        <taxon>Gunneridae</taxon>
        <taxon>Pentapetalae</taxon>
        <taxon>rosids</taxon>
        <taxon>fabids</taxon>
        <taxon>Cucurbitales</taxon>
        <taxon>Cucurbitaceae</taxon>
        <taxon>Benincaseae</taxon>
        <taxon>Cucumis</taxon>
    </lineage>
</organism>
<comment type="caution">
    <text evidence="2">The sequence shown here is derived from an EMBL/GenBank/DDBJ whole genome shotgun (WGS) entry which is preliminary data.</text>
</comment>
<gene>
    <name evidence="2" type="ORF">E5676_scaffold130G00690</name>
</gene>
<accession>A0A5D3CZF2</accession>
<name>A0A5D3CZF2_CUCMM</name>
<proteinExistence type="predicted"/>
<feature type="compositionally biased region" description="Low complexity" evidence="1">
    <location>
        <begin position="104"/>
        <end position="124"/>
    </location>
</feature>
<protein>
    <submittedName>
        <fullName evidence="2">Transposon Tf2-1 polyprotein isoform X1</fullName>
    </submittedName>
</protein>
<evidence type="ECO:0000313" key="3">
    <source>
        <dbReference type="Proteomes" id="UP000321947"/>
    </source>
</evidence>
<reference evidence="2 3" key="1">
    <citation type="submission" date="2019-08" db="EMBL/GenBank/DDBJ databases">
        <title>Draft genome sequences of two oriental melons (Cucumis melo L. var makuwa).</title>
        <authorList>
            <person name="Kwon S.-Y."/>
        </authorList>
    </citation>
    <scope>NUCLEOTIDE SEQUENCE [LARGE SCALE GENOMIC DNA]</scope>
    <source>
        <strain evidence="3">cv. Chang Bougi</strain>
        <tissue evidence="2">Leaf</tissue>
    </source>
</reference>
<dbReference type="EMBL" id="SSTD01008197">
    <property type="protein sequence ID" value="TYK16932.1"/>
    <property type="molecule type" value="Genomic_DNA"/>
</dbReference>